<keyword evidence="2" id="KW-0719">Serine esterase</keyword>
<dbReference type="GO" id="GO:0016787">
    <property type="term" value="F:hydrolase activity"/>
    <property type="evidence" value="ECO:0007669"/>
    <property type="project" value="UniProtKB-KW"/>
</dbReference>
<proteinExistence type="inferred from homology"/>
<keyword evidence="6" id="KW-0106">Calcium</keyword>
<dbReference type="EMBL" id="BAAAEW010000042">
    <property type="protein sequence ID" value="GAA0766464.1"/>
    <property type="molecule type" value="Genomic_DNA"/>
</dbReference>
<feature type="signal peptide" evidence="8">
    <location>
        <begin position="1"/>
        <end position="31"/>
    </location>
</feature>
<dbReference type="InterPro" id="IPR011118">
    <property type="entry name" value="Tannase/feruloyl_esterase"/>
</dbReference>
<dbReference type="Pfam" id="PF07519">
    <property type="entry name" value="Tannase"/>
    <property type="match status" value="1"/>
</dbReference>
<dbReference type="Proteomes" id="UP001500279">
    <property type="component" value="Unassembled WGS sequence"/>
</dbReference>
<name>A0ABN1KGV8_9BURK</name>
<evidence type="ECO:0000256" key="5">
    <source>
        <dbReference type="ARBA" id="ARBA00022801"/>
    </source>
</evidence>
<dbReference type="PANTHER" id="PTHR33938">
    <property type="entry name" value="FERULOYL ESTERASE B-RELATED"/>
    <property type="match status" value="1"/>
</dbReference>
<evidence type="ECO:0000256" key="6">
    <source>
        <dbReference type="ARBA" id="ARBA00022837"/>
    </source>
</evidence>
<keyword evidence="7" id="KW-1015">Disulfide bond</keyword>
<dbReference type="SUPFAM" id="SSF53474">
    <property type="entry name" value="alpha/beta-Hydrolases"/>
    <property type="match status" value="1"/>
</dbReference>
<evidence type="ECO:0000256" key="8">
    <source>
        <dbReference type="SAM" id="SignalP"/>
    </source>
</evidence>
<protein>
    <submittedName>
        <fullName evidence="9">Tannase/feruloyl esterase family alpha/beta hydrolase</fullName>
    </submittedName>
</protein>
<dbReference type="PANTHER" id="PTHR33938:SF15">
    <property type="entry name" value="FERULOYL ESTERASE B-RELATED"/>
    <property type="match status" value="1"/>
</dbReference>
<dbReference type="RefSeq" id="WP_141288076.1">
    <property type="nucleotide sequence ID" value="NZ_BAAAEW010000042.1"/>
</dbReference>
<evidence type="ECO:0000256" key="7">
    <source>
        <dbReference type="ARBA" id="ARBA00023157"/>
    </source>
</evidence>
<sequence length="583" mass="62059">MEKTTMLRRRAASWWALTTAFAAALPLSATAAPPIANLPAVPALMQCSLPAFQALNLSGVADDGGQVSFSSATLVDVSSSNPAAYCAVRGVISPGASSIVMNLPMATWTQRYVQNGCGGECGNDNLGAPTQSSGCVPVVKGQLVTATTNMGHTSAQGSAWIVNNPWAAIDFAYRGVHVTAQVAKAVIQQFYGQPATYSYFDGCSDGGREALMSAQRYPNDFNGITAGAPANNMDVQNTYHHANRLLTNQSTPGTIPLPARNTYLLLRGNLPYIHAKVVAACDALDGVSDGIIDDPRACKFDTNTLVCANNGNESGCLTQAQADAAFRIHDGAKSVAGHRLEPEIASEWGSELDWTLYMPDAQGGTASSENFVTSWLYKTYLNEPYLDEATSTPRTINDLTWKVPAYRKTVKSSQLYSATNPNLTPFAAAGGKLMLWHGWADQHISPQGTLQYWETMTSTTANSDDFARFYLFPGMGHCGSGLGPNTFDVLTPMMSWVETGTAPYALVANNATTGVSRPVYPYPTVARYVGSGSTNDAANFKPFTPKKKSGVKVTNAGDYLYSADFPQVHCTALGTQIACDTGD</sequence>
<reference evidence="9 10" key="1">
    <citation type="journal article" date="2019" name="Int. J. Syst. Evol. Microbiol.">
        <title>The Global Catalogue of Microorganisms (GCM) 10K type strain sequencing project: providing services to taxonomists for standard genome sequencing and annotation.</title>
        <authorList>
            <consortium name="The Broad Institute Genomics Platform"/>
            <consortium name="The Broad Institute Genome Sequencing Center for Infectious Disease"/>
            <person name="Wu L."/>
            <person name="Ma J."/>
        </authorList>
    </citation>
    <scope>NUCLEOTIDE SEQUENCE [LARGE SCALE GENOMIC DNA]</scope>
    <source>
        <strain evidence="9 10">JCM 15503</strain>
    </source>
</reference>
<dbReference type="Gene3D" id="3.40.50.1820">
    <property type="entry name" value="alpha/beta hydrolase"/>
    <property type="match status" value="1"/>
</dbReference>
<keyword evidence="5 9" id="KW-0378">Hydrolase</keyword>
<gene>
    <name evidence="9" type="ORF">GCM10009107_54650</name>
</gene>
<evidence type="ECO:0000256" key="3">
    <source>
        <dbReference type="ARBA" id="ARBA00022723"/>
    </source>
</evidence>
<keyword evidence="10" id="KW-1185">Reference proteome</keyword>
<organism evidence="9 10">
    <name type="scientific">Ideonella azotifigens</name>
    <dbReference type="NCBI Taxonomy" id="513160"/>
    <lineage>
        <taxon>Bacteria</taxon>
        <taxon>Pseudomonadati</taxon>
        <taxon>Pseudomonadota</taxon>
        <taxon>Betaproteobacteria</taxon>
        <taxon>Burkholderiales</taxon>
        <taxon>Sphaerotilaceae</taxon>
        <taxon>Ideonella</taxon>
    </lineage>
</organism>
<comment type="similarity">
    <text evidence="1">Belongs to the tannase family.</text>
</comment>
<evidence type="ECO:0000313" key="10">
    <source>
        <dbReference type="Proteomes" id="UP001500279"/>
    </source>
</evidence>
<evidence type="ECO:0000313" key="9">
    <source>
        <dbReference type="EMBL" id="GAA0766464.1"/>
    </source>
</evidence>
<keyword evidence="4 8" id="KW-0732">Signal</keyword>
<keyword evidence="3" id="KW-0479">Metal-binding</keyword>
<accession>A0ABN1KGV8</accession>
<dbReference type="InterPro" id="IPR029058">
    <property type="entry name" value="AB_hydrolase_fold"/>
</dbReference>
<comment type="caution">
    <text evidence="9">The sequence shown here is derived from an EMBL/GenBank/DDBJ whole genome shotgun (WGS) entry which is preliminary data.</text>
</comment>
<evidence type="ECO:0000256" key="2">
    <source>
        <dbReference type="ARBA" id="ARBA00022487"/>
    </source>
</evidence>
<evidence type="ECO:0000256" key="1">
    <source>
        <dbReference type="ARBA" id="ARBA00006249"/>
    </source>
</evidence>
<feature type="chain" id="PRO_5045353236" evidence="8">
    <location>
        <begin position="32"/>
        <end position="583"/>
    </location>
</feature>
<evidence type="ECO:0000256" key="4">
    <source>
        <dbReference type="ARBA" id="ARBA00022729"/>
    </source>
</evidence>